<name>A0A0Z8BH15_STRSU</name>
<organism evidence="1 2">
    <name type="scientific">Streptococcus suis</name>
    <dbReference type="NCBI Taxonomy" id="1307"/>
    <lineage>
        <taxon>Bacteria</taxon>
        <taxon>Bacillati</taxon>
        <taxon>Bacillota</taxon>
        <taxon>Bacilli</taxon>
        <taxon>Lactobacillales</taxon>
        <taxon>Streptococcaceae</taxon>
        <taxon>Streptococcus</taxon>
    </lineage>
</organism>
<dbReference type="PROSITE" id="PS50835">
    <property type="entry name" value="IG_LIKE"/>
    <property type="match status" value="1"/>
</dbReference>
<dbReference type="AlphaFoldDB" id="A0A0Z8BH15"/>
<gene>
    <name evidence="1" type="ORF">ERS132536_00870</name>
</gene>
<dbReference type="Proteomes" id="UP000075182">
    <property type="component" value="Unassembled WGS sequence"/>
</dbReference>
<dbReference type="EMBL" id="FIMD01000004">
    <property type="protein sequence ID" value="CYX58926.1"/>
    <property type="molecule type" value="Genomic_DNA"/>
</dbReference>
<evidence type="ECO:0000313" key="1">
    <source>
        <dbReference type="EMBL" id="CYX58926.1"/>
    </source>
</evidence>
<accession>A0A0Z8BH15</accession>
<protein>
    <submittedName>
        <fullName evidence="1">Uncharacterized protein</fullName>
    </submittedName>
</protein>
<sequence>MGIISSGQITITDLSDAPVLSAFITAKQTTTQVFDQTANSYNPSYASSPQVLTLNLTKAGQTASILSQASNVSWYEYNGTAKTQITSVTTTDNQYLSGSKNEKLTTKVNVPSDKSAKRYEAVGTWTDPITGLKVDFRASIDLLAVQLGKQSLVLNVYTGKGNTFYNNQPANLTINADLYKGNTLSSGSKQIKFFYADSSVSSTSSTGYDADGGIGWRLCNSTTTGQTPNVEPTVNTTAQGVLTVLASAVLNSQTYKVVCIDKVGGTSGQKATGVATILDFSDPIVVVVESTAGNTFKNSSGSTSLKARLYRKGEELDTAGTGYTYKWSKRDKNGVLDANFGGTGNQYKTGKTISVSASEIADKATYFCEVFE</sequence>
<proteinExistence type="predicted"/>
<dbReference type="InterPro" id="IPR007110">
    <property type="entry name" value="Ig-like_dom"/>
</dbReference>
<dbReference type="RefSeq" id="WP_044686294.1">
    <property type="nucleotide sequence ID" value="NZ_CECS01000001.1"/>
</dbReference>
<reference evidence="1 2" key="1">
    <citation type="submission" date="2016-02" db="EMBL/GenBank/DDBJ databases">
        <authorList>
            <consortium name="Pathogen Informatics"/>
        </authorList>
    </citation>
    <scope>NUCLEOTIDE SEQUENCE [LARGE SCALE GENOMIC DNA]</scope>
    <source>
        <strain evidence="1 2">SS999</strain>
    </source>
</reference>
<evidence type="ECO:0000313" key="2">
    <source>
        <dbReference type="Proteomes" id="UP000075182"/>
    </source>
</evidence>